<name>A0A1N7RLW5_9BURK</name>
<sequence length="280" mass="31775">MGKTRECQRQVAHELQAVAIALFIEHEQTLCRCTARLRAVAHALLFARPARQRDLHRHPCGPSVGLPEADPAVFEIRPPLCVAAGSEQQHREVVARDEVGGRQFDRTPVVSLRVFRSAEVRVNAAEIVVCRRMVRVEFERSTVAERRVLETVEMLQRQREVVVERHEVRLHREPLAQTVDRARKVAQSQTDRVERVVQDRLGANLECAFEPVLCVAQLACRQRKQALQVESADVLAVQQEDSIDQRLHRVEATGLISRDCVVVKLRSVVGVGWRWNGHGQ</sequence>
<evidence type="ECO:0000313" key="2">
    <source>
        <dbReference type="Proteomes" id="UP000187012"/>
    </source>
</evidence>
<evidence type="ECO:0000313" key="1">
    <source>
        <dbReference type="EMBL" id="SIT36037.1"/>
    </source>
</evidence>
<reference evidence="1 2" key="1">
    <citation type="submission" date="2016-12" db="EMBL/GenBank/DDBJ databases">
        <authorList>
            <person name="Song W.-J."/>
            <person name="Kurnit D.M."/>
        </authorList>
    </citation>
    <scope>NUCLEOTIDE SEQUENCE [LARGE SCALE GENOMIC DNA]</scope>
    <source>
        <strain evidence="1 2">STM7296</strain>
    </source>
</reference>
<accession>A0A1N7RLW5</accession>
<gene>
    <name evidence="1" type="ORF">BN2475_70050</name>
</gene>
<organism evidence="1 2">
    <name type="scientific">Paraburkholderia ribeironis</name>
    <dbReference type="NCBI Taxonomy" id="1247936"/>
    <lineage>
        <taxon>Bacteria</taxon>
        <taxon>Pseudomonadati</taxon>
        <taxon>Pseudomonadota</taxon>
        <taxon>Betaproteobacteria</taxon>
        <taxon>Burkholderiales</taxon>
        <taxon>Burkholderiaceae</taxon>
        <taxon>Paraburkholderia</taxon>
    </lineage>
</organism>
<keyword evidence="2" id="KW-1185">Reference proteome</keyword>
<dbReference type="AlphaFoldDB" id="A0A1N7RLW5"/>
<protein>
    <submittedName>
        <fullName evidence="1">Uncharacterized protein</fullName>
    </submittedName>
</protein>
<proteinExistence type="predicted"/>
<dbReference type="EMBL" id="CYGX02000007">
    <property type="protein sequence ID" value="SIT36037.1"/>
    <property type="molecule type" value="Genomic_DNA"/>
</dbReference>
<dbReference type="Proteomes" id="UP000187012">
    <property type="component" value="Unassembled WGS sequence"/>
</dbReference>